<keyword evidence="9" id="KW-1185">Reference proteome</keyword>
<dbReference type="PROSITE" id="PS00622">
    <property type="entry name" value="HTH_LUXR_1"/>
    <property type="match status" value="1"/>
</dbReference>
<dbReference type="CDD" id="cd17535">
    <property type="entry name" value="REC_NarL-like"/>
    <property type="match status" value="1"/>
</dbReference>
<keyword evidence="2" id="KW-0805">Transcription regulation</keyword>
<reference evidence="9" key="1">
    <citation type="journal article" date="2019" name="Int. J. Syst. Evol. Microbiol.">
        <title>The Global Catalogue of Microorganisms (GCM) 10K type strain sequencing project: providing services to taxonomists for standard genome sequencing and annotation.</title>
        <authorList>
            <consortium name="The Broad Institute Genomics Platform"/>
            <consortium name="The Broad Institute Genome Sequencing Center for Infectious Disease"/>
            <person name="Wu L."/>
            <person name="Ma J."/>
        </authorList>
    </citation>
    <scope>NUCLEOTIDE SEQUENCE [LARGE SCALE GENOMIC DNA]</scope>
    <source>
        <strain evidence="9">CGMCC 4.7349</strain>
    </source>
</reference>
<evidence type="ECO:0000259" key="7">
    <source>
        <dbReference type="PROSITE" id="PS50110"/>
    </source>
</evidence>
<dbReference type="PRINTS" id="PR00038">
    <property type="entry name" value="HTHLUXR"/>
</dbReference>
<dbReference type="PROSITE" id="PS50043">
    <property type="entry name" value="HTH_LUXR_2"/>
    <property type="match status" value="1"/>
</dbReference>
<proteinExistence type="predicted"/>
<feature type="domain" description="Response regulatory" evidence="7">
    <location>
        <begin position="15"/>
        <end position="131"/>
    </location>
</feature>
<evidence type="ECO:0000256" key="5">
    <source>
        <dbReference type="PROSITE-ProRule" id="PRU00169"/>
    </source>
</evidence>
<feature type="modified residue" description="4-aspartylphosphate" evidence="5">
    <location>
        <position position="66"/>
    </location>
</feature>
<evidence type="ECO:0000259" key="6">
    <source>
        <dbReference type="PROSITE" id="PS50043"/>
    </source>
</evidence>
<evidence type="ECO:0000256" key="4">
    <source>
        <dbReference type="ARBA" id="ARBA00023163"/>
    </source>
</evidence>
<name>A0ABQ2LKI2_9ACTN</name>
<dbReference type="EMBL" id="BMNG01000003">
    <property type="protein sequence ID" value="GGO38266.1"/>
    <property type="molecule type" value="Genomic_DNA"/>
</dbReference>
<feature type="domain" description="HTH luxR-type" evidence="6">
    <location>
        <begin position="158"/>
        <end position="223"/>
    </location>
</feature>
<dbReference type="PANTHER" id="PTHR43214">
    <property type="entry name" value="TWO-COMPONENT RESPONSE REGULATOR"/>
    <property type="match status" value="1"/>
</dbReference>
<protein>
    <submittedName>
        <fullName evidence="8">DNA-binding response regulator</fullName>
    </submittedName>
</protein>
<dbReference type="GO" id="GO:0003677">
    <property type="term" value="F:DNA binding"/>
    <property type="evidence" value="ECO:0007669"/>
    <property type="project" value="UniProtKB-KW"/>
</dbReference>
<dbReference type="InterPro" id="IPR039420">
    <property type="entry name" value="WalR-like"/>
</dbReference>
<accession>A0ABQ2LKI2</accession>
<keyword evidence="3 8" id="KW-0238">DNA-binding</keyword>
<dbReference type="RefSeq" id="WP_164319664.1">
    <property type="nucleotide sequence ID" value="NZ_BMNG01000003.1"/>
</dbReference>
<dbReference type="CDD" id="cd06170">
    <property type="entry name" value="LuxR_C_like"/>
    <property type="match status" value="1"/>
</dbReference>
<dbReference type="InterPro" id="IPR011006">
    <property type="entry name" value="CheY-like_superfamily"/>
</dbReference>
<evidence type="ECO:0000313" key="9">
    <source>
        <dbReference type="Proteomes" id="UP000656881"/>
    </source>
</evidence>
<gene>
    <name evidence="8" type="ORF">GCM10012286_13020</name>
</gene>
<evidence type="ECO:0000313" key="8">
    <source>
        <dbReference type="EMBL" id="GGO38266.1"/>
    </source>
</evidence>
<dbReference type="SUPFAM" id="SSF52172">
    <property type="entry name" value="CheY-like"/>
    <property type="match status" value="1"/>
</dbReference>
<keyword evidence="4" id="KW-0804">Transcription</keyword>
<organism evidence="8 9">
    <name type="scientific">Streptomyces lasiicapitis</name>
    <dbReference type="NCBI Taxonomy" id="1923961"/>
    <lineage>
        <taxon>Bacteria</taxon>
        <taxon>Bacillati</taxon>
        <taxon>Actinomycetota</taxon>
        <taxon>Actinomycetes</taxon>
        <taxon>Kitasatosporales</taxon>
        <taxon>Streptomycetaceae</taxon>
        <taxon>Streptomyces</taxon>
    </lineage>
</organism>
<dbReference type="Pfam" id="PF00072">
    <property type="entry name" value="Response_reg"/>
    <property type="match status" value="1"/>
</dbReference>
<evidence type="ECO:0000256" key="2">
    <source>
        <dbReference type="ARBA" id="ARBA00023015"/>
    </source>
</evidence>
<keyword evidence="1 5" id="KW-0597">Phosphoprotein</keyword>
<evidence type="ECO:0000256" key="1">
    <source>
        <dbReference type="ARBA" id="ARBA00022553"/>
    </source>
</evidence>
<sequence>MTVDGGHRSGRAPARVVVVDDQTVVREGIVMLLGLLPGIEVVGSGGDGEEAVRLVAELAPDVVLMDLRMPRCDGAEATRRIRADYPGTQVVVLTTYADDESLFPALRAGARGYLTKDAGGDEIVRAVHDVLSGDAGLSPRIQRRLLERLSEPEPAGHAAEPPDGLTLRETEVVALIAEGMTNQEIARALHVSTATVKTHINNLFAKAGLKDRAQAVRYAYRHGLAQPPGRKRG</sequence>
<dbReference type="Gene3D" id="3.40.50.2300">
    <property type="match status" value="1"/>
</dbReference>
<dbReference type="InterPro" id="IPR058245">
    <property type="entry name" value="NreC/VraR/RcsB-like_REC"/>
</dbReference>
<dbReference type="InterPro" id="IPR016032">
    <property type="entry name" value="Sig_transdc_resp-reg_C-effctor"/>
</dbReference>
<evidence type="ECO:0000256" key="3">
    <source>
        <dbReference type="ARBA" id="ARBA00023125"/>
    </source>
</evidence>
<dbReference type="SMART" id="SM00448">
    <property type="entry name" value="REC"/>
    <property type="match status" value="1"/>
</dbReference>
<dbReference type="PANTHER" id="PTHR43214:SF24">
    <property type="entry name" value="TRANSCRIPTIONAL REGULATORY PROTEIN NARL-RELATED"/>
    <property type="match status" value="1"/>
</dbReference>
<dbReference type="SUPFAM" id="SSF46894">
    <property type="entry name" value="C-terminal effector domain of the bipartite response regulators"/>
    <property type="match status" value="1"/>
</dbReference>
<dbReference type="SMART" id="SM00421">
    <property type="entry name" value="HTH_LUXR"/>
    <property type="match status" value="1"/>
</dbReference>
<dbReference type="InterPro" id="IPR000792">
    <property type="entry name" value="Tscrpt_reg_LuxR_C"/>
</dbReference>
<dbReference type="Proteomes" id="UP000656881">
    <property type="component" value="Unassembled WGS sequence"/>
</dbReference>
<dbReference type="Pfam" id="PF00196">
    <property type="entry name" value="GerE"/>
    <property type="match status" value="1"/>
</dbReference>
<comment type="caution">
    <text evidence="8">The sequence shown here is derived from an EMBL/GenBank/DDBJ whole genome shotgun (WGS) entry which is preliminary data.</text>
</comment>
<dbReference type="PROSITE" id="PS50110">
    <property type="entry name" value="RESPONSE_REGULATORY"/>
    <property type="match status" value="1"/>
</dbReference>
<dbReference type="InterPro" id="IPR001789">
    <property type="entry name" value="Sig_transdc_resp-reg_receiver"/>
</dbReference>